<organism evidence="8 9">
    <name type="scientific">Triparma laevis f. inornata</name>
    <dbReference type="NCBI Taxonomy" id="1714386"/>
    <lineage>
        <taxon>Eukaryota</taxon>
        <taxon>Sar</taxon>
        <taxon>Stramenopiles</taxon>
        <taxon>Ochrophyta</taxon>
        <taxon>Bolidophyceae</taxon>
        <taxon>Parmales</taxon>
        <taxon>Triparmaceae</taxon>
        <taxon>Triparma</taxon>
    </lineage>
</organism>
<gene>
    <name evidence="8" type="ORF">TL16_g11718</name>
</gene>
<evidence type="ECO:0000256" key="4">
    <source>
        <dbReference type="ARBA" id="ARBA00022679"/>
    </source>
</evidence>
<dbReference type="Gene3D" id="3.20.10.10">
    <property type="entry name" value="D-amino Acid Aminotransferase, subunit A, domain 2"/>
    <property type="match status" value="1"/>
</dbReference>
<evidence type="ECO:0000256" key="6">
    <source>
        <dbReference type="PIRSR" id="PIRSR006468-1"/>
    </source>
</evidence>
<feature type="signal peptide" evidence="7">
    <location>
        <begin position="1"/>
        <end position="19"/>
    </location>
</feature>
<dbReference type="InterPro" id="IPR036038">
    <property type="entry name" value="Aminotransferase-like"/>
</dbReference>
<dbReference type="InterPro" id="IPR043131">
    <property type="entry name" value="BCAT-like_N"/>
</dbReference>
<evidence type="ECO:0000256" key="7">
    <source>
        <dbReference type="SAM" id="SignalP"/>
    </source>
</evidence>
<dbReference type="GO" id="GO:0004084">
    <property type="term" value="F:branched-chain-amino-acid transaminase activity"/>
    <property type="evidence" value="ECO:0007669"/>
    <property type="project" value="InterPro"/>
</dbReference>
<dbReference type="AlphaFoldDB" id="A0A9W7ETP1"/>
<sequence>MRSFFTLVALFCALDASIAFTLTKPVPFNRAISIRAAAADCPLPGTAKLDVDWQDLGFEFRPTKSHLKVEYKNGAWGSPELVSEPYIKLHIGATALHYGQACFEGLKAYAHEDNSVHMFRPDENAKRLRSSCERTMMPVIPEELFKECAREVVKDNMAYVPPYGSNGAMYLRPLLFGSGARVGLQPADEYTFLIMVMPVGDYYKDGLAPIPALVIEDYDRAAPRGVGNVKVAGNYVADLLPNMEGKKKGFPIGLYLDSSTQTTIEEFSTSNFIGINKRQNKYVTPKSSSVLPSITNKSLMALAADSGWKVEQREIPVEELKEFEEVIACGTAVVVTPIGKVVRGDDVYNFGDGKTVGGTTMELYKRMRAIQNGEEEDKFGWNVQVC</sequence>
<dbReference type="InterPro" id="IPR043132">
    <property type="entry name" value="BCAT-like_C"/>
</dbReference>
<reference evidence="9" key="1">
    <citation type="journal article" date="2023" name="Commun. Biol.">
        <title>Genome analysis of Parmales, the sister group of diatoms, reveals the evolutionary specialization of diatoms from phago-mixotrophs to photoautotrophs.</title>
        <authorList>
            <person name="Ban H."/>
            <person name="Sato S."/>
            <person name="Yoshikawa S."/>
            <person name="Yamada K."/>
            <person name="Nakamura Y."/>
            <person name="Ichinomiya M."/>
            <person name="Sato N."/>
            <person name="Blanc-Mathieu R."/>
            <person name="Endo H."/>
            <person name="Kuwata A."/>
            <person name="Ogata H."/>
        </authorList>
    </citation>
    <scope>NUCLEOTIDE SEQUENCE [LARGE SCALE GENOMIC DNA]</scope>
</reference>
<dbReference type="NCBIfam" id="TIGR01123">
    <property type="entry name" value="ilvE_II"/>
    <property type="match status" value="1"/>
</dbReference>
<evidence type="ECO:0000313" key="9">
    <source>
        <dbReference type="Proteomes" id="UP001162640"/>
    </source>
</evidence>
<protein>
    <recommendedName>
        <fullName evidence="10">Branched-chain-amino-acid transaminase</fullName>
    </recommendedName>
</protein>
<dbReference type="EMBL" id="BLQM01000445">
    <property type="protein sequence ID" value="GMH90272.1"/>
    <property type="molecule type" value="Genomic_DNA"/>
</dbReference>
<evidence type="ECO:0008006" key="10">
    <source>
        <dbReference type="Google" id="ProtNLM"/>
    </source>
</evidence>
<dbReference type="FunFam" id="3.30.470.10:FF:000004">
    <property type="entry name" value="Branched-chain-amino-acid aminotransferase"/>
    <property type="match status" value="1"/>
</dbReference>
<dbReference type="InterPro" id="IPR001544">
    <property type="entry name" value="Aminotrans_IV"/>
</dbReference>
<dbReference type="PIRSF" id="PIRSF006468">
    <property type="entry name" value="BCAT1"/>
    <property type="match status" value="1"/>
</dbReference>
<proteinExistence type="inferred from homology"/>
<comment type="caution">
    <text evidence="8">The sequence shown here is derived from an EMBL/GenBank/DDBJ whole genome shotgun (WGS) entry which is preliminary data.</text>
</comment>
<keyword evidence="3" id="KW-0032">Aminotransferase</keyword>
<dbReference type="Proteomes" id="UP001162640">
    <property type="component" value="Unassembled WGS sequence"/>
</dbReference>
<evidence type="ECO:0000256" key="1">
    <source>
        <dbReference type="ARBA" id="ARBA00001933"/>
    </source>
</evidence>
<accession>A0A9W7ETP1</accession>
<dbReference type="SUPFAM" id="SSF56752">
    <property type="entry name" value="D-aminoacid aminotransferase-like PLP-dependent enzymes"/>
    <property type="match status" value="1"/>
</dbReference>
<dbReference type="PANTHER" id="PTHR42825:SF2">
    <property type="entry name" value="BRANCHED-CHAIN-AMINO-ACID AMINOTRANSFERASE 3, CHLOROPLASTIC-RELATED"/>
    <property type="match status" value="1"/>
</dbReference>
<dbReference type="GO" id="GO:0009081">
    <property type="term" value="P:branched-chain amino acid metabolic process"/>
    <property type="evidence" value="ECO:0007669"/>
    <property type="project" value="InterPro"/>
</dbReference>
<evidence type="ECO:0000256" key="5">
    <source>
        <dbReference type="ARBA" id="ARBA00022898"/>
    </source>
</evidence>
<dbReference type="PANTHER" id="PTHR42825">
    <property type="entry name" value="AMINO ACID AMINOTRANSFERASE"/>
    <property type="match status" value="1"/>
</dbReference>
<keyword evidence="7" id="KW-0732">Signal</keyword>
<evidence type="ECO:0000313" key="8">
    <source>
        <dbReference type="EMBL" id="GMH90272.1"/>
    </source>
</evidence>
<keyword evidence="4" id="KW-0808">Transferase</keyword>
<dbReference type="CDD" id="cd01557">
    <property type="entry name" value="BCAT_beta_family"/>
    <property type="match status" value="1"/>
</dbReference>
<evidence type="ECO:0000256" key="3">
    <source>
        <dbReference type="ARBA" id="ARBA00022576"/>
    </source>
</evidence>
<keyword evidence="5" id="KW-0663">Pyridoxal phosphate</keyword>
<dbReference type="InterPro" id="IPR033939">
    <property type="entry name" value="BCAT_family"/>
</dbReference>
<dbReference type="NCBIfam" id="NF009897">
    <property type="entry name" value="PRK13357.1"/>
    <property type="match status" value="1"/>
</dbReference>
<name>A0A9W7ETP1_9STRA</name>
<feature type="chain" id="PRO_5040839849" description="Branched-chain-amino-acid transaminase" evidence="7">
    <location>
        <begin position="20"/>
        <end position="386"/>
    </location>
</feature>
<dbReference type="Gene3D" id="3.30.470.10">
    <property type="match status" value="1"/>
</dbReference>
<evidence type="ECO:0000256" key="2">
    <source>
        <dbReference type="ARBA" id="ARBA00009320"/>
    </source>
</evidence>
<dbReference type="Pfam" id="PF01063">
    <property type="entry name" value="Aminotran_4"/>
    <property type="match status" value="1"/>
</dbReference>
<comment type="similarity">
    <text evidence="2">Belongs to the class-IV pyridoxal-phosphate-dependent aminotransferase family.</text>
</comment>
<feature type="modified residue" description="N6-(pyridoxal phosphate)lysine" evidence="6">
    <location>
        <position position="230"/>
    </location>
</feature>
<dbReference type="InterPro" id="IPR005786">
    <property type="entry name" value="B_amino_transII"/>
</dbReference>
<comment type="cofactor">
    <cofactor evidence="1">
        <name>pyridoxal 5'-phosphate</name>
        <dbReference type="ChEBI" id="CHEBI:597326"/>
    </cofactor>
</comment>